<dbReference type="Proteomes" id="UP000178162">
    <property type="component" value="Unassembled WGS sequence"/>
</dbReference>
<dbReference type="PANTHER" id="PTHR22594:SF5">
    <property type="entry name" value="ASPARTATE--TRNA LIGASE, MITOCHONDRIAL"/>
    <property type="match status" value="1"/>
</dbReference>
<comment type="caution">
    <text evidence="7">The sequence shown here is derived from an EMBL/GenBank/DDBJ whole genome shotgun (WGS) entry which is preliminary data.</text>
</comment>
<evidence type="ECO:0000256" key="1">
    <source>
        <dbReference type="ARBA" id="ARBA00022598"/>
    </source>
</evidence>
<dbReference type="AlphaFoldDB" id="A0A1G1WB66"/>
<dbReference type="Pfam" id="PF00152">
    <property type="entry name" value="tRNA-synt_2"/>
    <property type="match status" value="1"/>
</dbReference>
<evidence type="ECO:0000256" key="2">
    <source>
        <dbReference type="ARBA" id="ARBA00022741"/>
    </source>
</evidence>
<keyword evidence="2" id="KW-0547">Nucleotide-binding</keyword>
<protein>
    <recommendedName>
        <fullName evidence="6">Aminoacyl-tRNA synthetase class II (D/K/N) domain-containing protein</fullName>
    </recommendedName>
</protein>
<dbReference type="STRING" id="1802595.A2134_00475"/>
<accession>A0A1G1WB66</accession>
<organism evidence="7 8">
    <name type="scientific">Candidatus Woykebacteria bacterium RBG_16_39_9b</name>
    <dbReference type="NCBI Taxonomy" id="1802595"/>
    <lineage>
        <taxon>Bacteria</taxon>
        <taxon>Candidatus Woykeibacteriota</taxon>
    </lineage>
</organism>
<dbReference type="EMBL" id="MHCR01000027">
    <property type="protein sequence ID" value="OGY24936.1"/>
    <property type="molecule type" value="Genomic_DNA"/>
</dbReference>
<dbReference type="PANTHER" id="PTHR22594">
    <property type="entry name" value="ASPARTYL/LYSYL-TRNA SYNTHETASE"/>
    <property type="match status" value="1"/>
</dbReference>
<evidence type="ECO:0000259" key="6">
    <source>
        <dbReference type="Pfam" id="PF00152"/>
    </source>
</evidence>
<dbReference type="Gene3D" id="3.30.930.10">
    <property type="entry name" value="Bira Bifunctional Protein, Domain 2"/>
    <property type="match status" value="1"/>
</dbReference>
<evidence type="ECO:0000256" key="4">
    <source>
        <dbReference type="ARBA" id="ARBA00022917"/>
    </source>
</evidence>
<dbReference type="InterPro" id="IPR045864">
    <property type="entry name" value="aa-tRNA-synth_II/BPL/LPL"/>
</dbReference>
<name>A0A1G1WB66_9BACT</name>
<evidence type="ECO:0000313" key="8">
    <source>
        <dbReference type="Proteomes" id="UP000178162"/>
    </source>
</evidence>
<keyword evidence="3" id="KW-0067">ATP-binding</keyword>
<gene>
    <name evidence="7" type="ORF">A2134_00475</name>
</gene>
<dbReference type="GO" id="GO:0005524">
    <property type="term" value="F:ATP binding"/>
    <property type="evidence" value="ECO:0007669"/>
    <property type="project" value="UniProtKB-KW"/>
</dbReference>
<keyword evidence="4" id="KW-0648">Protein biosynthesis</keyword>
<dbReference type="InterPro" id="IPR004364">
    <property type="entry name" value="Aa-tRNA-synt_II"/>
</dbReference>
<dbReference type="GO" id="GO:0004815">
    <property type="term" value="F:aspartate-tRNA ligase activity"/>
    <property type="evidence" value="ECO:0007669"/>
    <property type="project" value="TreeGrafter"/>
</dbReference>
<evidence type="ECO:0000313" key="7">
    <source>
        <dbReference type="EMBL" id="OGY24936.1"/>
    </source>
</evidence>
<evidence type="ECO:0000256" key="5">
    <source>
        <dbReference type="ARBA" id="ARBA00023146"/>
    </source>
</evidence>
<keyword evidence="1" id="KW-0436">Ligase</keyword>
<dbReference type="PRINTS" id="PR01042">
    <property type="entry name" value="TRNASYNTHASP"/>
</dbReference>
<proteinExistence type="predicted"/>
<sequence length="158" mass="17305">MFEKTESGGYTFAHNPFASPKDEYVKDLMNKKNLDSLQSLQYDLVCNGEEVGGGSIRITDPAIQRQVFRIMGYTDSKIDEQFGHLLSAYNYGAPTHGGIALGLDRLVALVTGEDNIREVMAFPVASSGQTSVMNAPSKVDSKQLKELGINIKADNEKE</sequence>
<evidence type="ECO:0000256" key="3">
    <source>
        <dbReference type="ARBA" id="ARBA00022840"/>
    </source>
</evidence>
<keyword evidence="5" id="KW-0030">Aminoacyl-tRNA synthetase</keyword>
<feature type="domain" description="Aminoacyl-tRNA synthetase class II (D/K/N)" evidence="6">
    <location>
        <begin position="10"/>
        <end position="124"/>
    </location>
</feature>
<dbReference type="GO" id="GO:0006422">
    <property type="term" value="P:aspartyl-tRNA aminoacylation"/>
    <property type="evidence" value="ECO:0007669"/>
    <property type="project" value="TreeGrafter"/>
</dbReference>
<reference evidence="7 8" key="1">
    <citation type="journal article" date="2016" name="Nat. Commun.">
        <title>Thousands of microbial genomes shed light on interconnected biogeochemical processes in an aquifer system.</title>
        <authorList>
            <person name="Anantharaman K."/>
            <person name="Brown C.T."/>
            <person name="Hug L.A."/>
            <person name="Sharon I."/>
            <person name="Castelle C.J."/>
            <person name="Probst A.J."/>
            <person name="Thomas B.C."/>
            <person name="Singh A."/>
            <person name="Wilkins M.J."/>
            <person name="Karaoz U."/>
            <person name="Brodie E.L."/>
            <person name="Williams K.H."/>
            <person name="Hubbard S.S."/>
            <person name="Banfield J.F."/>
        </authorList>
    </citation>
    <scope>NUCLEOTIDE SEQUENCE [LARGE SCALE GENOMIC DNA]</scope>
</reference>
<dbReference type="InterPro" id="IPR002312">
    <property type="entry name" value="Asp/Asn-tRNA-synth_IIb"/>
</dbReference>
<dbReference type="SUPFAM" id="SSF55681">
    <property type="entry name" value="Class II aaRS and biotin synthetases"/>
    <property type="match status" value="1"/>
</dbReference>